<name>A0ABQ3ANY9_9GAMM</name>
<organism evidence="11 12">
    <name type="scientific">Marinobacter zhanjiangensis</name>
    <dbReference type="NCBI Taxonomy" id="578215"/>
    <lineage>
        <taxon>Bacteria</taxon>
        <taxon>Pseudomonadati</taxon>
        <taxon>Pseudomonadota</taxon>
        <taxon>Gammaproteobacteria</taxon>
        <taxon>Pseudomonadales</taxon>
        <taxon>Marinobacteraceae</taxon>
        <taxon>Marinobacter</taxon>
    </lineage>
</organism>
<evidence type="ECO:0000256" key="7">
    <source>
        <dbReference type="ARBA" id="ARBA00022927"/>
    </source>
</evidence>
<keyword evidence="12" id="KW-1185">Reference proteome</keyword>
<evidence type="ECO:0000256" key="9">
    <source>
        <dbReference type="ARBA" id="ARBA00023136"/>
    </source>
</evidence>
<evidence type="ECO:0000256" key="5">
    <source>
        <dbReference type="ARBA" id="ARBA00022519"/>
    </source>
</evidence>
<dbReference type="EMBL" id="BMXV01000001">
    <property type="protein sequence ID" value="GGY60116.1"/>
    <property type="molecule type" value="Genomic_DNA"/>
</dbReference>
<evidence type="ECO:0000259" key="10">
    <source>
        <dbReference type="PROSITE" id="PS52015"/>
    </source>
</evidence>
<dbReference type="Pfam" id="PF03544">
    <property type="entry name" value="TonB_C"/>
    <property type="match status" value="1"/>
</dbReference>
<keyword evidence="8" id="KW-1133">Transmembrane helix</keyword>
<evidence type="ECO:0000256" key="4">
    <source>
        <dbReference type="ARBA" id="ARBA00022475"/>
    </source>
</evidence>
<dbReference type="NCBIfam" id="TIGR01352">
    <property type="entry name" value="tonB_Cterm"/>
    <property type="match status" value="1"/>
</dbReference>
<dbReference type="Proteomes" id="UP000601597">
    <property type="component" value="Unassembled WGS sequence"/>
</dbReference>
<dbReference type="SUPFAM" id="SSF74653">
    <property type="entry name" value="TolA/TonB C-terminal domain"/>
    <property type="match status" value="1"/>
</dbReference>
<evidence type="ECO:0000313" key="12">
    <source>
        <dbReference type="Proteomes" id="UP000601597"/>
    </source>
</evidence>
<keyword evidence="7" id="KW-0653">Protein transport</keyword>
<dbReference type="InterPro" id="IPR006260">
    <property type="entry name" value="TonB/TolA_C"/>
</dbReference>
<keyword evidence="9" id="KW-0472">Membrane</keyword>
<sequence length="104" mass="11806">MELVAGDDEAVDQYLGKLASHLARYRDYPRRARRLGQEGTPVVIFEFDRNGKLLEARLRDSSSHRLLDEAALELLRDASPLPEVPESMTGQSFTYTLPVGYKLR</sequence>
<keyword evidence="5" id="KW-0997">Cell inner membrane</keyword>
<evidence type="ECO:0000256" key="6">
    <source>
        <dbReference type="ARBA" id="ARBA00022692"/>
    </source>
</evidence>
<dbReference type="PANTHER" id="PTHR33446">
    <property type="entry name" value="PROTEIN TONB-RELATED"/>
    <property type="match status" value="1"/>
</dbReference>
<gene>
    <name evidence="11" type="ORF">GCM10007071_03210</name>
</gene>
<dbReference type="InterPro" id="IPR051045">
    <property type="entry name" value="TonB-dependent_transducer"/>
</dbReference>
<keyword evidence="6" id="KW-0812">Transmembrane</keyword>
<keyword evidence="4" id="KW-1003">Cell membrane</keyword>
<evidence type="ECO:0000313" key="11">
    <source>
        <dbReference type="EMBL" id="GGY60116.1"/>
    </source>
</evidence>
<comment type="caution">
    <text evidence="11">The sequence shown here is derived from an EMBL/GenBank/DDBJ whole genome shotgun (WGS) entry which is preliminary data.</text>
</comment>
<dbReference type="InterPro" id="IPR037682">
    <property type="entry name" value="TonB_C"/>
</dbReference>
<comment type="subcellular location">
    <subcellularLocation>
        <location evidence="1">Cell inner membrane</location>
        <topology evidence="1">Single-pass membrane protein</topology>
        <orientation evidence="1">Periplasmic side</orientation>
    </subcellularLocation>
</comment>
<keyword evidence="3" id="KW-0813">Transport</keyword>
<dbReference type="Gene3D" id="3.30.1150.10">
    <property type="match status" value="1"/>
</dbReference>
<evidence type="ECO:0000256" key="1">
    <source>
        <dbReference type="ARBA" id="ARBA00004383"/>
    </source>
</evidence>
<evidence type="ECO:0000256" key="8">
    <source>
        <dbReference type="ARBA" id="ARBA00022989"/>
    </source>
</evidence>
<proteinExistence type="inferred from homology"/>
<comment type="similarity">
    <text evidence="2">Belongs to the TonB family.</text>
</comment>
<accession>A0ABQ3ANY9</accession>
<reference evidence="12" key="1">
    <citation type="journal article" date="2019" name="Int. J. Syst. Evol. Microbiol.">
        <title>The Global Catalogue of Microorganisms (GCM) 10K type strain sequencing project: providing services to taxonomists for standard genome sequencing and annotation.</title>
        <authorList>
            <consortium name="The Broad Institute Genomics Platform"/>
            <consortium name="The Broad Institute Genome Sequencing Center for Infectious Disease"/>
            <person name="Wu L."/>
            <person name="Ma J."/>
        </authorList>
    </citation>
    <scope>NUCLEOTIDE SEQUENCE [LARGE SCALE GENOMIC DNA]</scope>
    <source>
        <strain evidence="12">KCTC 22280</strain>
    </source>
</reference>
<dbReference type="PROSITE" id="PS52015">
    <property type="entry name" value="TONB_CTD"/>
    <property type="match status" value="1"/>
</dbReference>
<protein>
    <recommendedName>
        <fullName evidence="10">TonB C-terminal domain-containing protein</fullName>
    </recommendedName>
</protein>
<feature type="domain" description="TonB C-terminal" evidence="10">
    <location>
        <begin position="13"/>
        <end position="104"/>
    </location>
</feature>
<evidence type="ECO:0000256" key="3">
    <source>
        <dbReference type="ARBA" id="ARBA00022448"/>
    </source>
</evidence>
<dbReference type="PANTHER" id="PTHR33446:SF2">
    <property type="entry name" value="PROTEIN TONB"/>
    <property type="match status" value="1"/>
</dbReference>
<evidence type="ECO:0000256" key="2">
    <source>
        <dbReference type="ARBA" id="ARBA00006555"/>
    </source>
</evidence>